<dbReference type="VEuPathDB" id="ToxoDB:EAH_00035970"/>
<dbReference type="GO" id="GO:0005634">
    <property type="term" value="C:nucleus"/>
    <property type="evidence" value="ECO:0007669"/>
    <property type="project" value="TreeGrafter"/>
</dbReference>
<keyword evidence="5" id="KW-1185">Reference proteome</keyword>
<accession>U6GUS5</accession>
<reference evidence="4" key="1">
    <citation type="submission" date="2013-10" db="EMBL/GenBank/DDBJ databases">
        <title>Genomic analysis of the causative agents of coccidiosis in chickens.</title>
        <authorList>
            <person name="Reid A.J."/>
            <person name="Blake D."/>
            <person name="Billington K."/>
            <person name="Browne H."/>
            <person name="Dunn M."/>
            <person name="Hung S."/>
            <person name="Kawahara F."/>
            <person name="Miranda-Saavedra D."/>
            <person name="Mourier T."/>
            <person name="Nagra H."/>
            <person name="Otto T.D."/>
            <person name="Rawlings N."/>
            <person name="Sanchez A."/>
            <person name="Sanders M."/>
            <person name="Subramaniam C."/>
            <person name="Tay Y."/>
            <person name="Dear P."/>
            <person name="Doerig C."/>
            <person name="Gruber A."/>
            <person name="Parkinson J."/>
            <person name="Shirley M."/>
            <person name="Wan K.L."/>
            <person name="Berriman M."/>
            <person name="Tomley F."/>
            <person name="Pain A."/>
        </authorList>
    </citation>
    <scope>NUCLEOTIDE SEQUENCE [LARGE SCALE GENOMIC DNA]</scope>
    <source>
        <strain evidence="4">Houghton</strain>
    </source>
</reference>
<proteinExistence type="predicted"/>
<feature type="compositionally biased region" description="Low complexity" evidence="2">
    <location>
        <begin position="51"/>
        <end position="60"/>
    </location>
</feature>
<evidence type="ECO:0000256" key="1">
    <source>
        <dbReference type="SAM" id="Coils"/>
    </source>
</evidence>
<dbReference type="PANTHER" id="PTHR12170">
    <property type="entry name" value="MACROPHAGE ERYTHROBLAST ATTACHER-RELATED"/>
    <property type="match status" value="1"/>
</dbReference>
<dbReference type="RefSeq" id="XP_013247539.1">
    <property type="nucleotide sequence ID" value="XM_013392085.1"/>
</dbReference>
<feature type="compositionally biased region" description="Low complexity" evidence="2">
    <location>
        <begin position="151"/>
        <end position="178"/>
    </location>
</feature>
<feature type="compositionally biased region" description="Low complexity" evidence="2">
    <location>
        <begin position="93"/>
        <end position="104"/>
    </location>
</feature>
<dbReference type="GO" id="GO:0043161">
    <property type="term" value="P:proteasome-mediated ubiquitin-dependent protein catabolic process"/>
    <property type="evidence" value="ECO:0007669"/>
    <property type="project" value="InterPro"/>
</dbReference>
<dbReference type="Proteomes" id="UP000018050">
    <property type="component" value="Unassembled WGS sequence"/>
</dbReference>
<keyword evidence="1" id="KW-0175">Coiled coil</keyword>
<sequence length="452" mass="47625">MAEEGRSQSLPTTSEPPAIRTAATPEPQTGGPHEAPETNQSGGAPRQPPHSSNSSSSSSSRLEAWRPAAAGLQATADGSDTLAETTHEAIPGSSSSNNNNSSSSSRRHFSASALLADPSVSVASGQAAAAAAAPAAANNLSTTTPSPPPNNNSSSSNSNNNNTNATTNSNSSSSSSSSGEEEEGFEGLESLPAVEVPLPVCGGIHLSTVTAPLERAAAIIRCSQKTLARDAETAAAKATEELERCSRRLRVLMEEPDLHEEQMRAGLGTAHFALHLNCAVLEYLSRGEFIETAKRAASVFHLESVLEIEVRMQHAINLLKEKKPKEAVKYIKEHIQPADIERCPDIRRVLALAAMLDFPPPEYEHLLGEERTRQLVGLFINTSAAALGMTPEPLLASLVFAGLCAVKSGGCQDNASPNCPACIPELSDLIKKMPMPHRVRSHIICCVTGEPM</sequence>
<feature type="domain" description="CTLH/CRA C-terminal to LisH motif" evidence="3">
    <location>
        <begin position="303"/>
        <end position="408"/>
    </location>
</feature>
<dbReference type="GO" id="GO:0005737">
    <property type="term" value="C:cytoplasm"/>
    <property type="evidence" value="ECO:0007669"/>
    <property type="project" value="TreeGrafter"/>
</dbReference>
<evidence type="ECO:0000259" key="3">
    <source>
        <dbReference type="Pfam" id="PF10607"/>
    </source>
</evidence>
<protein>
    <submittedName>
        <fullName evidence="4">Erythroblast macrophage protein emp, putative</fullName>
    </submittedName>
</protein>
<feature type="region of interest" description="Disordered" evidence="2">
    <location>
        <begin position="1"/>
        <end position="109"/>
    </location>
</feature>
<feature type="region of interest" description="Disordered" evidence="2">
    <location>
        <begin position="136"/>
        <end position="187"/>
    </location>
</feature>
<dbReference type="InterPro" id="IPR024964">
    <property type="entry name" value="CTLH/CRA"/>
</dbReference>
<reference evidence="4" key="2">
    <citation type="submission" date="2013-10" db="EMBL/GenBank/DDBJ databases">
        <authorList>
            <person name="Aslett M."/>
        </authorList>
    </citation>
    <scope>NUCLEOTIDE SEQUENCE [LARGE SCALE GENOMIC DNA]</scope>
    <source>
        <strain evidence="4">Houghton</strain>
    </source>
</reference>
<feature type="coiled-coil region" evidence="1">
    <location>
        <begin position="228"/>
        <end position="255"/>
    </location>
</feature>
<evidence type="ECO:0000256" key="2">
    <source>
        <dbReference type="SAM" id="MobiDB-lite"/>
    </source>
</evidence>
<dbReference type="PANTHER" id="PTHR12170:SF2">
    <property type="entry name" value="E3 UBIQUITIN-PROTEIN TRANSFERASE MAEA"/>
    <property type="match status" value="1"/>
</dbReference>
<evidence type="ECO:0000313" key="4">
    <source>
        <dbReference type="EMBL" id="CDI83322.1"/>
    </source>
</evidence>
<gene>
    <name evidence="4" type="ORF">EAH_00035970</name>
</gene>
<feature type="non-terminal residue" evidence="4">
    <location>
        <position position="452"/>
    </location>
</feature>
<dbReference type="GeneID" id="25271667"/>
<dbReference type="GO" id="GO:0004842">
    <property type="term" value="F:ubiquitin-protein transferase activity"/>
    <property type="evidence" value="ECO:0007669"/>
    <property type="project" value="InterPro"/>
</dbReference>
<organism evidence="4 5">
    <name type="scientific">Eimeria acervulina</name>
    <name type="common">Coccidian parasite</name>
    <dbReference type="NCBI Taxonomy" id="5801"/>
    <lineage>
        <taxon>Eukaryota</taxon>
        <taxon>Sar</taxon>
        <taxon>Alveolata</taxon>
        <taxon>Apicomplexa</taxon>
        <taxon>Conoidasida</taxon>
        <taxon>Coccidia</taxon>
        <taxon>Eucoccidiorida</taxon>
        <taxon>Eimeriorina</taxon>
        <taxon>Eimeriidae</taxon>
        <taxon>Eimeria</taxon>
    </lineage>
</organism>
<name>U6GUS5_EIMAC</name>
<dbReference type="EMBL" id="HG673396">
    <property type="protein sequence ID" value="CDI83322.1"/>
    <property type="molecule type" value="Genomic_DNA"/>
</dbReference>
<dbReference type="InterPro" id="IPR045098">
    <property type="entry name" value="Fyv10_fam"/>
</dbReference>
<dbReference type="AlphaFoldDB" id="U6GUS5"/>
<dbReference type="OrthoDB" id="1933455at2759"/>
<dbReference type="Pfam" id="PF10607">
    <property type="entry name" value="CTLH"/>
    <property type="match status" value="1"/>
</dbReference>
<dbReference type="GO" id="GO:0034657">
    <property type="term" value="C:GID complex"/>
    <property type="evidence" value="ECO:0007669"/>
    <property type="project" value="TreeGrafter"/>
</dbReference>
<evidence type="ECO:0000313" key="5">
    <source>
        <dbReference type="Proteomes" id="UP000018050"/>
    </source>
</evidence>